<dbReference type="GO" id="GO:0006310">
    <property type="term" value="P:DNA recombination"/>
    <property type="evidence" value="ECO:0007669"/>
    <property type="project" value="UniProtKB-KW"/>
</dbReference>
<keyword evidence="3 23" id="KW-0436">Ligase</keyword>
<accession>A0A6V8N522</accession>
<dbReference type="CDD" id="cd04865">
    <property type="entry name" value="LigD_Pol_like_2"/>
    <property type="match status" value="1"/>
</dbReference>
<dbReference type="Pfam" id="PF04679">
    <property type="entry name" value="DNA_ligase_A_C"/>
    <property type="match status" value="1"/>
</dbReference>
<evidence type="ECO:0000256" key="17">
    <source>
        <dbReference type="ARBA" id="ARBA00023211"/>
    </source>
</evidence>
<keyword evidence="13" id="KW-0239">DNA-directed DNA polymerase</keyword>
<dbReference type="GO" id="GO:0006281">
    <property type="term" value="P:DNA repair"/>
    <property type="evidence" value="ECO:0007669"/>
    <property type="project" value="UniProtKB-KW"/>
</dbReference>
<evidence type="ECO:0000256" key="20">
    <source>
        <dbReference type="ARBA" id="ARBA00034003"/>
    </source>
</evidence>
<evidence type="ECO:0000256" key="4">
    <source>
        <dbReference type="ARBA" id="ARBA00022679"/>
    </source>
</evidence>
<dbReference type="Gene3D" id="3.30.1490.70">
    <property type="match status" value="1"/>
</dbReference>
<organism evidence="23 24">
    <name type="scientific">Geomonas limicola</name>
    <dbReference type="NCBI Taxonomy" id="2740186"/>
    <lineage>
        <taxon>Bacteria</taxon>
        <taxon>Pseudomonadati</taxon>
        <taxon>Thermodesulfobacteriota</taxon>
        <taxon>Desulfuromonadia</taxon>
        <taxon>Geobacterales</taxon>
        <taxon>Geobacteraceae</taxon>
        <taxon>Geomonas</taxon>
    </lineage>
</organism>
<dbReference type="NCBIfam" id="TIGR02777">
    <property type="entry name" value="LigD_PE_dom"/>
    <property type="match status" value="1"/>
</dbReference>
<keyword evidence="4" id="KW-0808">Transferase</keyword>
<evidence type="ECO:0000256" key="7">
    <source>
        <dbReference type="ARBA" id="ARBA00022723"/>
    </source>
</evidence>
<dbReference type="InterPro" id="IPR016059">
    <property type="entry name" value="DNA_ligase_ATP-dep_CS"/>
</dbReference>
<evidence type="ECO:0000256" key="10">
    <source>
        <dbReference type="ARBA" id="ARBA00022801"/>
    </source>
</evidence>
<dbReference type="InterPro" id="IPR014146">
    <property type="entry name" value="LigD_ligase_dom"/>
</dbReference>
<dbReference type="InterPro" id="IPR012309">
    <property type="entry name" value="DNA_ligase_ATP-dep_C"/>
</dbReference>
<evidence type="ECO:0000256" key="16">
    <source>
        <dbReference type="ARBA" id="ARBA00023204"/>
    </source>
</evidence>
<name>A0A6V8N522_9BACT</name>
<dbReference type="InterPro" id="IPR012310">
    <property type="entry name" value="DNA_ligase_ATP-dep_cent"/>
</dbReference>
<evidence type="ECO:0000256" key="5">
    <source>
        <dbReference type="ARBA" id="ARBA00022695"/>
    </source>
</evidence>
<proteinExistence type="predicted"/>
<dbReference type="NCBIfam" id="TIGR02779">
    <property type="entry name" value="NHEJ_ligase_lig"/>
    <property type="match status" value="1"/>
</dbReference>
<evidence type="ECO:0000256" key="2">
    <source>
        <dbReference type="ARBA" id="ARBA00012727"/>
    </source>
</evidence>
<feature type="compositionally biased region" description="Basic and acidic residues" evidence="21">
    <location>
        <begin position="1"/>
        <end position="12"/>
    </location>
</feature>
<dbReference type="Pfam" id="PF21686">
    <property type="entry name" value="LigD_Prim-Pol"/>
    <property type="match status" value="1"/>
</dbReference>
<keyword evidence="14" id="KW-0238">DNA-binding</keyword>
<keyword evidence="18" id="KW-0511">Multifunctional enzyme</keyword>
<keyword evidence="24" id="KW-1185">Reference proteome</keyword>
<gene>
    <name evidence="23" type="ORF">GMLC_12340</name>
</gene>
<dbReference type="Gene3D" id="3.30.470.30">
    <property type="entry name" value="DNA ligase/mRNA capping enzyme"/>
    <property type="match status" value="1"/>
</dbReference>
<comment type="cofactor">
    <cofactor evidence="1">
        <name>Mn(2+)</name>
        <dbReference type="ChEBI" id="CHEBI:29035"/>
    </cofactor>
</comment>
<feature type="region of interest" description="Disordered" evidence="21">
    <location>
        <begin position="521"/>
        <end position="546"/>
    </location>
</feature>
<dbReference type="InterPro" id="IPR014144">
    <property type="entry name" value="LigD_PE_domain"/>
</dbReference>
<evidence type="ECO:0000256" key="1">
    <source>
        <dbReference type="ARBA" id="ARBA00001936"/>
    </source>
</evidence>
<dbReference type="CDD" id="cd07906">
    <property type="entry name" value="Adenylation_DNA_ligase_LigD_LigC"/>
    <property type="match status" value="1"/>
</dbReference>
<keyword evidence="9" id="KW-0227">DNA damage</keyword>
<feature type="domain" description="ATP-dependent DNA ligase family profile" evidence="22">
    <location>
        <begin position="301"/>
        <end position="426"/>
    </location>
</feature>
<protein>
    <recommendedName>
        <fullName evidence="2">DNA ligase (ATP)</fullName>
        <ecNumber evidence="2">6.5.1.1</ecNumber>
    </recommendedName>
    <alternativeName>
        <fullName evidence="19">NHEJ DNA polymerase</fullName>
    </alternativeName>
</protein>
<keyword evidence="7" id="KW-0479">Metal-binding</keyword>
<dbReference type="PROSITE" id="PS50160">
    <property type="entry name" value="DNA_LIGASE_A3"/>
    <property type="match status" value="1"/>
</dbReference>
<dbReference type="CDD" id="cd07971">
    <property type="entry name" value="OBF_DNA_ligase_LigD"/>
    <property type="match status" value="1"/>
</dbReference>
<evidence type="ECO:0000313" key="24">
    <source>
        <dbReference type="Proteomes" id="UP000587586"/>
    </source>
</evidence>
<dbReference type="InterPro" id="IPR014145">
    <property type="entry name" value="LigD_pol_dom"/>
</dbReference>
<keyword evidence="16" id="KW-0234">DNA repair</keyword>
<evidence type="ECO:0000256" key="18">
    <source>
        <dbReference type="ARBA" id="ARBA00023268"/>
    </source>
</evidence>
<evidence type="ECO:0000256" key="15">
    <source>
        <dbReference type="ARBA" id="ARBA00023172"/>
    </source>
</evidence>
<keyword evidence="6" id="KW-0540">Nuclease</keyword>
<dbReference type="SUPFAM" id="SSF56091">
    <property type="entry name" value="DNA ligase/mRNA capping enzyme, catalytic domain"/>
    <property type="match status" value="1"/>
</dbReference>
<dbReference type="GO" id="GO:0046872">
    <property type="term" value="F:metal ion binding"/>
    <property type="evidence" value="ECO:0007669"/>
    <property type="project" value="UniProtKB-KW"/>
</dbReference>
<dbReference type="PANTHER" id="PTHR42705:SF2">
    <property type="entry name" value="BIFUNCTIONAL NON-HOMOLOGOUS END JOINING PROTEIN LIGD"/>
    <property type="match status" value="1"/>
</dbReference>
<dbReference type="GO" id="GO:0005524">
    <property type="term" value="F:ATP binding"/>
    <property type="evidence" value="ECO:0007669"/>
    <property type="project" value="UniProtKB-KW"/>
</dbReference>
<comment type="catalytic activity">
    <reaction evidence="20">
        <text>ATP + (deoxyribonucleotide)n-3'-hydroxyl + 5'-phospho-(deoxyribonucleotide)m = (deoxyribonucleotide)n+m + AMP + diphosphate.</text>
        <dbReference type="EC" id="6.5.1.1"/>
    </reaction>
</comment>
<dbReference type="InterPro" id="IPR052171">
    <property type="entry name" value="NHEJ_LigD"/>
</dbReference>
<sequence length="858" mass="95920">MGLEEYQKKRDFSSTPEPAASLPNAGQGLRFVVQKHAASHLHYDLRLELDGVLKSWAVPKGPSLDPSLKRLAMMVEDHPFDYRSFEGTIPKGNYGAGEVIVWDEGTYAAPGVNDLKESERVLRAGLAKGDLKFVLHGRKLNGEFALVKMHSEQENTWLLIKKKDTWATTEEVTLDDRSVLSDLRLDDAGKAEVLIASATLPEPPSDPLPRDVKPMLATLVDEAFDNPGWIFEIKQDGYRAIAQIESGRVELYSRNNLSFNRNFTAIVRALESLPGNLVLDGEVVALDEQGRSSFQLLQNHLRTGQGPLCYFVFDLLYRDGHDLRGLPLLARKEQLRALLPDLPELRFSDHISETGKDFFELARQNNLEGIVAKRADSSYQSGRRSRDWLKIKIRHEQEAIICGFTQPRGGRGYFGSLVLGAFQGGELVHIGFSGGGFDERMLREIHAKLSELVQPESPFAGKVKAEMPITWVTPRLVCEVTFSEWTDEGVMRHPIFLGLREDKDPESVLRELPIPTQLAEAEAENTEVSAAAPPEAAGPADPQAAAMPPRLAGTGKNLEVIIGGRRLKLSNLDKIFWPDEGYTKGDLIDYYRQVAPVMLPYLKDRPESLYRTPNGIAEKGFFQKEAGELPPEWMPTREIFSESNQKTIKYFICQEEATLVYLANLGCIEINPWLSRLDRLDSPDYFVIDLDPEDISFDRVVEAAQAVHQVLERAGAPGYPKTSGATGIHIYIPLGARYDYDAAVKFAQVVATLAHQLVPDFTSLVRDPRKRQQRVYLDYLQNRGGQTLAAPYSVRPRPGATVSTPLTWDEVRIGLNPGSFTIKTVPARLAERGDLFRQVLGPGIDLERCLDNLLKPYR</sequence>
<keyword evidence="17" id="KW-0464">Manganese</keyword>
<reference evidence="24" key="1">
    <citation type="submission" date="2020-06" db="EMBL/GenBank/DDBJ databases">
        <title>Draft genomic sequecing of Geomonas sp. Red745.</title>
        <authorList>
            <person name="Itoh H."/>
            <person name="Xu Z.X."/>
            <person name="Ushijima N."/>
            <person name="Masuda Y."/>
            <person name="Shiratori Y."/>
            <person name="Senoo K."/>
        </authorList>
    </citation>
    <scope>NUCLEOTIDE SEQUENCE [LARGE SCALE GENOMIC DNA]</scope>
    <source>
        <strain evidence="24">Red745</strain>
    </source>
</reference>
<evidence type="ECO:0000256" key="14">
    <source>
        <dbReference type="ARBA" id="ARBA00023125"/>
    </source>
</evidence>
<dbReference type="GO" id="GO:0004527">
    <property type="term" value="F:exonuclease activity"/>
    <property type="evidence" value="ECO:0007669"/>
    <property type="project" value="UniProtKB-KW"/>
</dbReference>
<dbReference type="Pfam" id="PF13298">
    <property type="entry name" value="LigD_N"/>
    <property type="match status" value="1"/>
</dbReference>
<dbReference type="Pfam" id="PF01068">
    <property type="entry name" value="DNA_ligase_A_M"/>
    <property type="match status" value="1"/>
</dbReference>
<dbReference type="PANTHER" id="PTHR42705">
    <property type="entry name" value="BIFUNCTIONAL NON-HOMOLOGOUS END JOINING PROTEIN LIGD"/>
    <property type="match status" value="1"/>
</dbReference>
<evidence type="ECO:0000313" key="23">
    <source>
        <dbReference type="EMBL" id="GFO67655.1"/>
    </source>
</evidence>
<evidence type="ECO:0000259" key="22">
    <source>
        <dbReference type="PROSITE" id="PS50160"/>
    </source>
</evidence>
<keyword evidence="11" id="KW-0269">Exonuclease</keyword>
<dbReference type="AlphaFoldDB" id="A0A6V8N522"/>
<keyword evidence="5" id="KW-0548">Nucleotidyltransferase</keyword>
<evidence type="ECO:0000256" key="12">
    <source>
        <dbReference type="ARBA" id="ARBA00022840"/>
    </source>
</evidence>
<keyword evidence="12" id="KW-0067">ATP-binding</keyword>
<feature type="compositionally biased region" description="Low complexity" evidence="21">
    <location>
        <begin position="530"/>
        <end position="546"/>
    </location>
</feature>
<dbReference type="Gene3D" id="3.90.920.10">
    <property type="entry name" value="DNA primase, PRIM domain"/>
    <property type="match status" value="1"/>
</dbReference>
<dbReference type="EMBL" id="BLXZ01000002">
    <property type="protein sequence ID" value="GFO67655.1"/>
    <property type="molecule type" value="Genomic_DNA"/>
</dbReference>
<dbReference type="PROSITE" id="PS00333">
    <property type="entry name" value="DNA_LIGASE_A2"/>
    <property type="match status" value="1"/>
</dbReference>
<evidence type="ECO:0000256" key="19">
    <source>
        <dbReference type="ARBA" id="ARBA00029943"/>
    </source>
</evidence>
<dbReference type="NCBIfam" id="TIGR02776">
    <property type="entry name" value="NHEJ_ligase_prk"/>
    <property type="match status" value="1"/>
</dbReference>
<dbReference type="Gene3D" id="2.40.50.140">
    <property type="entry name" value="Nucleic acid-binding proteins"/>
    <property type="match status" value="1"/>
</dbReference>
<dbReference type="InterPro" id="IPR012340">
    <property type="entry name" value="NA-bd_OB-fold"/>
</dbReference>
<keyword evidence="8" id="KW-0547">Nucleotide-binding</keyword>
<feature type="region of interest" description="Disordered" evidence="21">
    <location>
        <begin position="1"/>
        <end position="20"/>
    </location>
</feature>
<dbReference type="SUPFAM" id="SSF50249">
    <property type="entry name" value="Nucleic acid-binding proteins"/>
    <property type="match status" value="1"/>
</dbReference>
<keyword evidence="15" id="KW-0233">DNA recombination</keyword>
<keyword evidence="10" id="KW-0378">Hydrolase</keyword>
<evidence type="ECO:0000256" key="13">
    <source>
        <dbReference type="ARBA" id="ARBA00022932"/>
    </source>
</evidence>
<dbReference type="GO" id="GO:0003887">
    <property type="term" value="F:DNA-directed DNA polymerase activity"/>
    <property type="evidence" value="ECO:0007669"/>
    <property type="project" value="UniProtKB-KW"/>
</dbReference>
<dbReference type="InterPro" id="IPR014143">
    <property type="entry name" value="NHEJ_ligase_prk"/>
</dbReference>
<dbReference type="GO" id="GO:0003910">
    <property type="term" value="F:DNA ligase (ATP) activity"/>
    <property type="evidence" value="ECO:0007669"/>
    <property type="project" value="UniProtKB-EC"/>
</dbReference>
<evidence type="ECO:0000256" key="6">
    <source>
        <dbReference type="ARBA" id="ARBA00022722"/>
    </source>
</evidence>
<dbReference type="GO" id="GO:0003677">
    <property type="term" value="F:DNA binding"/>
    <property type="evidence" value="ECO:0007669"/>
    <property type="project" value="UniProtKB-KW"/>
</dbReference>
<evidence type="ECO:0000256" key="9">
    <source>
        <dbReference type="ARBA" id="ARBA00022763"/>
    </source>
</evidence>
<evidence type="ECO:0000256" key="3">
    <source>
        <dbReference type="ARBA" id="ARBA00022598"/>
    </source>
</evidence>
<dbReference type="NCBIfam" id="TIGR02778">
    <property type="entry name" value="ligD_pol"/>
    <property type="match status" value="1"/>
</dbReference>
<evidence type="ECO:0000256" key="11">
    <source>
        <dbReference type="ARBA" id="ARBA00022839"/>
    </source>
</evidence>
<dbReference type="EC" id="6.5.1.1" evidence="2"/>
<dbReference type="Proteomes" id="UP000587586">
    <property type="component" value="Unassembled WGS sequence"/>
</dbReference>
<comment type="caution">
    <text evidence="23">The sequence shown here is derived from an EMBL/GenBank/DDBJ whole genome shotgun (WGS) entry which is preliminary data.</text>
</comment>
<evidence type="ECO:0000256" key="21">
    <source>
        <dbReference type="SAM" id="MobiDB-lite"/>
    </source>
</evidence>
<evidence type="ECO:0000256" key="8">
    <source>
        <dbReference type="ARBA" id="ARBA00022741"/>
    </source>
</evidence>
<dbReference type="RefSeq" id="WP_183360186.1">
    <property type="nucleotide sequence ID" value="NZ_BLXZ01000002.1"/>
</dbReference>